<feature type="transmembrane region" description="Helical" evidence="1">
    <location>
        <begin position="63"/>
        <end position="91"/>
    </location>
</feature>
<dbReference type="EMBL" id="JAQFWP010000017">
    <property type="protein sequence ID" value="MDA2805111.1"/>
    <property type="molecule type" value="Genomic_DNA"/>
</dbReference>
<keyword evidence="1" id="KW-0812">Transmembrane</keyword>
<protein>
    <submittedName>
        <fullName evidence="2">DUF4233 domain-containing protein</fullName>
    </submittedName>
</protein>
<keyword evidence="3" id="KW-1185">Reference proteome</keyword>
<feature type="transmembrane region" description="Helical" evidence="1">
    <location>
        <begin position="29"/>
        <end position="51"/>
    </location>
</feature>
<dbReference type="Proteomes" id="UP001165685">
    <property type="component" value="Unassembled WGS sequence"/>
</dbReference>
<keyword evidence="1" id="KW-0472">Membrane</keyword>
<name>A0ABT4TKI1_9ACTN</name>
<keyword evidence="1" id="KW-1133">Transmembrane helix</keyword>
<dbReference type="RefSeq" id="WP_270677758.1">
    <property type="nucleotide sequence ID" value="NZ_JAQFWP010000017.1"/>
</dbReference>
<organism evidence="2 3">
    <name type="scientific">Nocardiopsis suaedae</name>
    <dbReference type="NCBI Taxonomy" id="3018444"/>
    <lineage>
        <taxon>Bacteria</taxon>
        <taxon>Bacillati</taxon>
        <taxon>Actinomycetota</taxon>
        <taxon>Actinomycetes</taxon>
        <taxon>Streptosporangiales</taxon>
        <taxon>Nocardiopsidaceae</taxon>
        <taxon>Nocardiopsis</taxon>
    </lineage>
</organism>
<accession>A0ABT4TKI1</accession>
<evidence type="ECO:0000313" key="3">
    <source>
        <dbReference type="Proteomes" id="UP001165685"/>
    </source>
</evidence>
<reference evidence="2" key="1">
    <citation type="submission" date="2023-01" db="EMBL/GenBank/DDBJ databases">
        <title>Draft genome sequence of Nocardiopsis sp. LSu2-4 isolated from halophytes.</title>
        <authorList>
            <person name="Duangmal K."/>
            <person name="Chantavorakit T."/>
        </authorList>
    </citation>
    <scope>NUCLEOTIDE SEQUENCE</scope>
    <source>
        <strain evidence="2">LSu2-4</strain>
    </source>
</reference>
<gene>
    <name evidence="2" type="ORF">O4U47_11360</name>
</gene>
<dbReference type="Pfam" id="PF14017">
    <property type="entry name" value="DUF4233"/>
    <property type="match status" value="1"/>
</dbReference>
<comment type="caution">
    <text evidence="2">The sequence shown here is derived from an EMBL/GenBank/DDBJ whole genome shotgun (WGS) entry which is preliminary data.</text>
</comment>
<proteinExistence type="predicted"/>
<sequence length="129" mass="13016">MRTICAVVLAFEVIVIGLAVPVAIQLSGFSPAVAGAVWGGQALAALVLAALQRKHAWAHWAGWVLQATLLASGFLVPGLWVLGIIFAGLWVAGVMLGRKTDAMKAEVDAQAAAARADGTTGAAGAAEAS</sequence>
<dbReference type="InterPro" id="IPR025327">
    <property type="entry name" value="DUF4233"/>
</dbReference>
<evidence type="ECO:0000256" key="1">
    <source>
        <dbReference type="SAM" id="Phobius"/>
    </source>
</evidence>
<evidence type="ECO:0000313" key="2">
    <source>
        <dbReference type="EMBL" id="MDA2805111.1"/>
    </source>
</evidence>